<dbReference type="EMBL" id="JABSTQ010009188">
    <property type="protein sequence ID" value="KAG0431881.1"/>
    <property type="molecule type" value="Genomic_DNA"/>
</dbReference>
<accession>A0AC60QEL9</accession>
<sequence>MHRESQNLDKNKYGNLVGHALKLSSLFGSSEQMRIPVFVEPHCVAGRSSLSTAVLSLLQNQPIETPIPIDVEGGPPAQQELVAKGSSWARTPVAARSANGYWRWGAGRAEGANERSGPGFQERWLASGRAKDSACASIRRREGTTYPDAERRAASMAHPPPGLPTLGAAPLRAVGSELKIAAEPNPVRQRPSSVSASPRRQDPAARGRAGARDGPNELGPRLPWPRRRHHFQMTASLESPADGVKKMAGRGSARVPRYQPRDRRTSAQVNREDTAEAKTIISSPPRS</sequence>
<protein>
    <submittedName>
        <fullName evidence="1">Uncharacterized protein</fullName>
    </submittedName>
</protein>
<proteinExistence type="predicted"/>
<gene>
    <name evidence="1" type="ORF">HPB47_021368</name>
</gene>
<comment type="caution">
    <text evidence="1">The sequence shown here is derived from an EMBL/GenBank/DDBJ whole genome shotgun (WGS) entry which is preliminary data.</text>
</comment>
<name>A0AC60QEL9_IXOPE</name>
<dbReference type="Proteomes" id="UP000805193">
    <property type="component" value="Unassembled WGS sequence"/>
</dbReference>
<keyword evidence="2" id="KW-1185">Reference proteome</keyword>
<organism evidence="1 2">
    <name type="scientific">Ixodes persulcatus</name>
    <name type="common">Taiga tick</name>
    <dbReference type="NCBI Taxonomy" id="34615"/>
    <lineage>
        <taxon>Eukaryota</taxon>
        <taxon>Metazoa</taxon>
        <taxon>Ecdysozoa</taxon>
        <taxon>Arthropoda</taxon>
        <taxon>Chelicerata</taxon>
        <taxon>Arachnida</taxon>
        <taxon>Acari</taxon>
        <taxon>Parasitiformes</taxon>
        <taxon>Ixodida</taxon>
        <taxon>Ixodoidea</taxon>
        <taxon>Ixodidae</taxon>
        <taxon>Ixodinae</taxon>
        <taxon>Ixodes</taxon>
    </lineage>
</organism>
<evidence type="ECO:0000313" key="1">
    <source>
        <dbReference type="EMBL" id="KAG0431881.1"/>
    </source>
</evidence>
<reference evidence="1 2" key="1">
    <citation type="journal article" date="2020" name="Cell">
        <title>Large-Scale Comparative Analyses of Tick Genomes Elucidate Their Genetic Diversity and Vector Capacities.</title>
        <authorList>
            <consortium name="Tick Genome and Microbiome Consortium (TIGMIC)"/>
            <person name="Jia N."/>
            <person name="Wang J."/>
            <person name="Shi W."/>
            <person name="Du L."/>
            <person name="Sun Y."/>
            <person name="Zhan W."/>
            <person name="Jiang J.F."/>
            <person name="Wang Q."/>
            <person name="Zhang B."/>
            <person name="Ji P."/>
            <person name="Bell-Sakyi L."/>
            <person name="Cui X.M."/>
            <person name="Yuan T.T."/>
            <person name="Jiang B.G."/>
            <person name="Yang W.F."/>
            <person name="Lam T.T."/>
            <person name="Chang Q.C."/>
            <person name="Ding S.J."/>
            <person name="Wang X.J."/>
            <person name="Zhu J.G."/>
            <person name="Ruan X.D."/>
            <person name="Zhao L."/>
            <person name="Wei J.T."/>
            <person name="Ye R.Z."/>
            <person name="Que T.C."/>
            <person name="Du C.H."/>
            <person name="Zhou Y.H."/>
            <person name="Cheng J.X."/>
            <person name="Dai P.F."/>
            <person name="Guo W.B."/>
            <person name="Han X.H."/>
            <person name="Huang E.J."/>
            <person name="Li L.F."/>
            <person name="Wei W."/>
            <person name="Gao Y.C."/>
            <person name="Liu J.Z."/>
            <person name="Shao H.Z."/>
            <person name="Wang X."/>
            <person name="Wang C.C."/>
            <person name="Yang T.C."/>
            <person name="Huo Q.B."/>
            <person name="Li W."/>
            <person name="Chen H.Y."/>
            <person name="Chen S.E."/>
            <person name="Zhou L.G."/>
            <person name="Ni X.B."/>
            <person name="Tian J.H."/>
            <person name="Sheng Y."/>
            <person name="Liu T."/>
            <person name="Pan Y.S."/>
            <person name="Xia L.Y."/>
            <person name="Li J."/>
            <person name="Zhao F."/>
            <person name="Cao W.C."/>
        </authorList>
    </citation>
    <scope>NUCLEOTIDE SEQUENCE [LARGE SCALE GENOMIC DNA]</scope>
    <source>
        <strain evidence="1">Iper-2018</strain>
    </source>
</reference>
<evidence type="ECO:0000313" key="2">
    <source>
        <dbReference type="Proteomes" id="UP000805193"/>
    </source>
</evidence>